<evidence type="ECO:0000256" key="14">
    <source>
        <dbReference type="ARBA" id="ARBA00023242"/>
    </source>
</evidence>
<keyword evidence="28" id="KW-1185">Reference proteome</keyword>
<dbReference type="InterPro" id="IPR036028">
    <property type="entry name" value="SH3-like_dom_sf"/>
</dbReference>
<dbReference type="GO" id="GO:0005096">
    <property type="term" value="F:GTPase activator activity"/>
    <property type="evidence" value="ECO:0007669"/>
    <property type="project" value="UniProtKB-KW"/>
</dbReference>
<dbReference type="Pfam" id="PF00620">
    <property type="entry name" value="RhoGAP"/>
    <property type="match status" value="1"/>
</dbReference>
<evidence type="ECO:0000256" key="16">
    <source>
        <dbReference type="ARBA" id="ARBA00023273"/>
    </source>
</evidence>
<dbReference type="InterPro" id="IPR051627">
    <property type="entry name" value="SLIT-ROBO_RhoGAP"/>
</dbReference>
<reference evidence="27" key="1">
    <citation type="submission" date="2020-07" db="EMBL/GenBank/DDBJ databases">
        <title>A long reads based de novo assembly of the rainbow trout Arlee double haploid line genome.</title>
        <authorList>
            <person name="Gao G."/>
            <person name="Palti Y."/>
        </authorList>
    </citation>
    <scope>NUCLEOTIDE SEQUENCE [LARGE SCALE GENOMIC DNA]</scope>
</reference>
<keyword evidence="7" id="KW-0343">GTPase activation</keyword>
<dbReference type="GO" id="GO:0005634">
    <property type="term" value="C:nucleus"/>
    <property type="evidence" value="ECO:0007669"/>
    <property type="project" value="UniProtKB-SubCell"/>
</dbReference>
<evidence type="ECO:0000256" key="5">
    <source>
        <dbReference type="ARBA" id="ARBA00004552"/>
    </source>
</evidence>
<evidence type="ECO:0000256" key="15">
    <source>
        <dbReference type="ARBA" id="ARBA00023257"/>
    </source>
</evidence>
<evidence type="ECO:0000256" key="11">
    <source>
        <dbReference type="ARBA" id="ARBA00023018"/>
    </source>
</evidence>
<dbReference type="InterPro" id="IPR000198">
    <property type="entry name" value="RhoGAP_dom"/>
</dbReference>
<dbReference type="PANTHER" id="PTHR14166">
    <property type="entry name" value="SLIT-ROBO RHO GTPASE ACTIVATING PROTEIN"/>
    <property type="match status" value="1"/>
</dbReference>
<dbReference type="GO" id="GO:0007165">
    <property type="term" value="P:signal transduction"/>
    <property type="evidence" value="ECO:0007669"/>
    <property type="project" value="InterPro"/>
</dbReference>
<evidence type="ECO:0000256" key="20">
    <source>
        <dbReference type="ARBA" id="ARBA00073507"/>
    </source>
</evidence>
<keyword evidence="6 21" id="KW-0728">SH3 domain</keyword>
<evidence type="ECO:0000256" key="23">
    <source>
        <dbReference type="SAM" id="MobiDB-lite"/>
    </source>
</evidence>
<evidence type="ECO:0000313" key="27">
    <source>
        <dbReference type="Ensembl" id="ENSOMYP00000136676.1"/>
    </source>
</evidence>
<dbReference type="GO" id="GO:0030027">
    <property type="term" value="C:lamellipodium"/>
    <property type="evidence" value="ECO:0007669"/>
    <property type="project" value="UniProtKB-SubCell"/>
</dbReference>
<evidence type="ECO:0000256" key="21">
    <source>
        <dbReference type="PROSITE-ProRule" id="PRU00192"/>
    </source>
</evidence>
<reference evidence="27" key="3">
    <citation type="submission" date="2025-09" db="UniProtKB">
        <authorList>
            <consortium name="Ensembl"/>
        </authorList>
    </citation>
    <scope>IDENTIFICATION</scope>
</reference>
<dbReference type="SUPFAM" id="SSF48350">
    <property type="entry name" value="GTPase activation domain, GAP"/>
    <property type="match status" value="1"/>
</dbReference>
<keyword evidence="10" id="KW-0524">Neurogenesis</keyword>
<evidence type="ECO:0000256" key="12">
    <source>
        <dbReference type="ARBA" id="ARBA00023054"/>
    </source>
</evidence>
<dbReference type="SMART" id="SM00324">
    <property type="entry name" value="RhoGAP"/>
    <property type="match status" value="1"/>
</dbReference>
<dbReference type="InterPro" id="IPR001452">
    <property type="entry name" value="SH3_domain"/>
</dbReference>
<dbReference type="FunFam" id="1.10.555.10:FF:000010">
    <property type="entry name" value="SLIT-ROBO Rho GTPase-activating protein 1 isoform 2"/>
    <property type="match status" value="1"/>
</dbReference>
<dbReference type="Ensembl" id="ENSOMYT00000124887.1">
    <property type="protein sequence ID" value="ENSOMYP00000136676.1"/>
    <property type="gene ID" value="ENSOMYG00000066689.1"/>
</dbReference>
<organism evidence="27 28">
    <name type="scientific">Oncorhynchus mykiss</name>
    <name type="common">Rainbow trout</name>
    <name type="synonym">Salmo gairdneri</name>
    <dbReference type="NCBI Taxonomy" id="8022"/>
    <lineage>
        <taxon>Eukaryota</taxon>
        <taxon>Metazoa</taxon>
        <taxon>Chordata</taxon>
        <taxon>Craniata</taxon>
        <taxon>Vertebrata</taxon>
        <taxon>Euteleostomi</taxon>
        <taxon>Actinopterygii</taxon>
        <taxon>Neopterygii</taxon>
        <taxon>Teleostei</taxon>
        <taxon>Protacanthopterygii</taxon>
        <taxon>Salmoniformes</taxon>
        <taxon>Salmonidae</taxon>
        <taxon>Salmoninae</taxon>
        <taxon>Oncorhynchus</taxon>
    </lineage>
</organism>
<dbReference type="Gene3D" id="2.30.30.40">
    <property type="entry name" value="SH3 Domains"/>
    <property type="match status" value="1"/>
</dbReference>
<dbReference type="SUPFAM" id="SSF103657">
    <property type="entry name" value="BAR/IMD domain-like"/>
    <property type="match status" value="1"/>
</dbReference>
<evidence type="ECO:0000256" key="1">
    <source>
        <dbReference type="ARBA" id="ARBA00004123"/>
    </source>
</evidence>
<protein>
    <recommendedName>
        <fullName evidence="20">SLIT-ROBO Rho GTPase-activating protein 2</fullName>
    </recommendedName>
</protein>
<dbReference type="FunFam" id="2.30.30.40:FF:000266">
    <property type="entry name" value="SLIT-ROBO Rho GTPase-activating protein 2"/>
    <property type="match status" value="1"/>
</dbReference>
<gene>
    <name evidence="27" type="primary">LOC110494620</name>
</gene>
<dbReference type="GO" id="GO:0045211">
    <property type="term" value="C:postsynaptic membrane"/>
    <property type="evidence" value="ECO:0007669"/>
    <property type="project" value="UniProtKB-SubCell"/>
</dbReference>
<dbReference type="PROSITE" id="PS50238">
    <property type="entry name" value="RHOGAP"/>
    <property type="match status" value="1"/>
</dbReference>
<keyword evidence="9" id="KW-0963">Cytoplasm</keyword>
<accession>A0A8K9XSA8</accession>
<reference evidence="27" key="2">
    <citation type="submission" date="2025-08" db="UniProtKB">
        <authorList>
            <consortium name="Ensembl"/>
        </authorList>
    </citation>
    <scope>IDENTIFICATION</scope>
</reference>
<dbReference type="CDD" id="cd11955">
    <property type="entry name" value="SH3_srGAP1-3"/>
    <property type="match status" value="1"/>
</dbReference>
<dbReference type="AlphaFoldDB" id="A0A8K9XSA8"/>
<keyword evidence="14" id="KW-0539">Nucleus</keyword>
<dbReference type="GeneTree" id="ENSGT00950000182824"/>
<feature type="domain" description="SH3" evidence="24">
    <location>
        <begin position="715"/>
        <end position="774"/>
    </location>
</feature>
<evidence type="ECO:0000256" key="8">
    <source>
        <dbReference type="ARBA" id="ARBA00022475"/>
    </source>
</evidence>
<evidence type="ECO:0000256" key="4">
    <source>
        <dbReference type="ARBA" id="ARBA00004514"/>
    </source>
</evidence>
<evidence type="ECO:0000313" key="28">
    <source>
        <dbReference type="Proteomes" id="UP000694395"/>
    </source>
</evidence>
<name>A0A8K9XSA8_ONCMY</name>
<dbReference type="GO" id="GO:0014069">
    <property type="term" value="C:postsynaptic density"/>
    <property type="evidence" value="ECO:0007669"/>
    <property type="project" value="UniProtKB-SubCell"/>
</dbReference>
<dbReference type="PROSITE" id="PS51741">
    <property type="entry name" value="F_BAR"/>
    <property type="match status" value="1"/>
</dbReference>
<feature type="domain" description="F-BAR" evidence="26">
    <location>
        <begin position="19"/>
        <end position="324"/>
    </location>
</feature>
<evidence type="ECO:0000259" key="26">
    <source>
        <dbReference type="PROSITE" id="PS51741"/>
    </source>
</evidence>
<dbReference type="PROSITE" id="PS50002">
    <property type="entry name" value="SH3"/>
    <property type="match status" value="1"/>
</dbReference>
<dbReference type="InterPro" id="IPR035648">
    <property type="entry name" value="srGAP1/2/3_SH3"/>
</dbReference>
<dbReference type="FunFam" id="1.20.1270.60:FF:000006">
    <property type="entry name" value="SLIT-ROBO Rho GTPase-activating protein 1 isoform 2"/>
    <property type="match status" value="1"/>
</dbReference>
<dbReference type="GO" id="GO:0007399">
    <property type="term" value="P:nervous system development"/>
    <property type="evidence" value="ECO:0007669"/>
    <property type="project" value="UniProtKB-KW"/>
</dbReference>
<dbReference type="SUPFAM" id="SSF50044">
    <property type="entry name" value="SH3-domain"/>
    <property type="match status" value="1"/>
</dbReference>
<evidence type="ECO:0000256" key="9">
    <source>
        <dbReference type="ARBA" id="ARBA00022490"/>
    </source>
</evidence>
<dbReference type="GO" id="GO:0045335">
    <property type="term" value="C:phagocytic vesicle"/>
    <property type="evidence" value="ECO:0007669"/>
    <property type="project" value="UniProtKB-SubCell"/>
</dbReference>
<keyword evidence="12 22" id="KW-0175">Coiled coil</keyword>
<dbReference type="Gene3D" id="1.10.555.10">
    <property type="entry name" value="Rho GTPase activation protein"/>
    <property type="match status" value="1"/>
</dbReference>
<evidence type="ECO:0000256" key="7">
    <source>
        <dbReference type="ARBA" id="ARBA00022468"/>
    </source>
</evidence>
<keyword evidence="15" id="KW-0628">Postsynaptic cell membrane</keyword>
<evidence type="ECO:0000256" key="10">
    <source>
        <dbReference type="ARBA" id="ARBA00022902"/>
    </source>
</evidence>
<dbReference type="GO" id="GO:0043197">
    <property type="term" value="C:dendritic spine"/>
    <property type="evidence" value="ECO:0007669"/>
    <property type="project" value="UniProtKB-SubCell"/>
</dbReference>
<evidence type="ECO:0000256" key="17">
    <source>
        <dbReference type="ARBA" id="ARBA00023329"/>
    </source>
</evidence>
<evidence type="ECO:0000256" key="6">
    <source>
        <dbReference type="ARBA" id="ARBA00022443"/>
    </source>
</evidence>
<feature type="region of interest" description="Disordered" evidence="23">
    <location>
        <begin position="178"/>
        <end position="234"/>
    </location>
</feature>
<evidence type="ECO:0000256" key="18">
    <source>
        <dbReference type="ARBA" id="ARBA00034100"/>
    </source>
</evidence>
<keyword evidence="16" id="KW-0966">Cell projection</keyword>
<dbReference type="Pfam" id="PF00611">
    <property type="entry name" value="FCH"/>
    <property type="match status" value="1"/>
</dbReference>
<dbReference type="CDD" id="cd04383">
    <property type="entry name" value="RhoGAP_srGAP"/>
    <property type="match status" value="1"/>
</dbReference>
<sequence>MTSPAKFRKDKEIVAEYETQVKEIRAQLVEQFKCLDQQCELRVQLLQDLQDFFRKKAEVEMDYSRNLEKLSERFLTKTRSTKDHQLKKEQSVLSPVNCWNLLLSQVKRESRDHATLSDLYLNNIIPRFAQVSEDSGRLFKKSKEVGVQLQEDLMKVLNELYAVMKTYHMYNTDSINSENKLKDAEKQEEKQMGRSGRQDDRQTPRSPDTLASIKTEEKHVRRSSVKKIEKMKEKRQAKYTENKLKAIKARNEYLLALEATNSCVFKYYIHDLSDIIDCCDLGYHASLHRALRTYLSAEMNVEASKHSGLEGLEGAAESLEPNGDKQRLMETYNNVFCPPMRFDFQSHMGDTMGLVCAQQPLEGELLQRCQQLQSRLSTLKIENEEVKKTMEATLSTIQDMVTVEDYEVSECFHHSNSMESVKSTMSQSFLSKPSLAKRRANQQETEQFYFTKLKEFLEGRNLITKLEAKHDLIQKTLGERISPLPLLVTWAAGHVIPLMVESCIRFISRHGLHHEGIFRVSGSQVEVNDIKNAFERGEDPLAGDQNDHDMDSIAGVLKLYFRGLDHALFPKEVFHDIISCVSMENLQERAVHIRKVLLTLPSNTLIIMRYLFAFLNHLSQYSEDNMMDPYNLAICFGPTLMSVPESCDQVSCQAHVNELIKTIIILHDGVFPGPGDLQGPVYTCPGATDEYCEPPLVEEPAPDTISVIHNSDDESDPIVAIARFDYSGRTNRELSFNKGASLLLFQRVSDDWWEGQHNGVDGLVPHQYIVVQDMQDGGRGSPKTEAELQEERVSTRGIAASPTGAHVADVYLTHTNNNYYLLCPDPPAHTLSLVPGHTSIPSAWSHLHP</sequence>
<evidence type="ECO:0000256" key="19">
    <source>
        <dbReference type="ARBA" id="ARBA00034105"/>
    </source>
</evidence>
<evidence type="ECO:0000259" key="25">
    <source>
        <dbReference type="PROSITE" id="PS50238"/>
    </source>
</evidence>
<dbReference type="SMART" id="SM00055">
    <property type="entry name" value="FCH"/>
    <property type="match status" value="1"/>
</dbReference>
<evidence type="ECO:0000256" key="3">
    <source>
        <dbReference type="ARBA" id="ARBA00004510"/>
    </source>
</evidence>
<dbReference type="Proteomes" id="UP000694395">
    <property type="component" value="Chromosome 17"/>
</dbReference>
<keyword evidence="17" id="KW-0968">Cytoplasmic vesicle</keyword>
<evidence type="ECO:0000256" key="13">
    <source>
        <dbReference type="ARBA" id="ARBA00023136"/>
    </source>
</evidence>
<proteinExistence type="predicted"/>
<keyword evidence="13" id="KW-0472">Membrane</keyword>
<evidence type="ECO:0000259" key="24">
    <source>
        <dbReference type="PROSITE" id="PS50002"/>
    </source>
</evidence>
<dbReference type="Pfam" id="PF14604">
    <property type="entry name" value="SH3_9"/>
    <property type="match status" value="1"/>
</dbReference>
<dbReference type="SMART" id="SM00326">
    <property type="entry name" value="SH3"/>
    <property type="match status" value="1"/>
</dbReference>
<dbReference type="GO" id="GO:0005829">
    <property type="term" value="C:cytosol"/>
    <property type="evidence" value="ECO:0007669"/>
    <property type="project" value="UniProtKB-SubCell"/>
</dbReference>
<comment type="subcellular location">
    <subcellularLocation>
        <location evidence="5">Cell projection</location>
        <location evidence="5">Dendritic spine</location>
    </subcellularLocation>
    <subcellularLocation>
        <location evidence="3">Cell projection</location>
        <location evidence="3">Lamellipodium</location>
    </subcellularLocation>
    <subcellularLocation>
        <location evidence="4">Cytoplasm</location>
        <location evidence="4">Cytosol</location>
    </subcellularLocation>
    <subcellularLocation>
        <location evidence="2">Cytoplasmic vesicle</location>
        <location evidence="2">Phagosome</location>
    </subcellularLocation>
    <subcellularLocation>
        <location evidence="1">Nucleus</location>
    </subcellularLocation>
    <subcellularLocation>
        <location evidence="18">Postsynaptic cell membrane</location>
    </subcellularLocation>
    <subcellularLocation>
        <location evidence="19">Postsynaptic density</location>
    </subcellularLocation>
</comment>
<evidence type="ECO:0000256" key="22">
    <source>
        <dbReference type="PROSITE-ProRule" id="PRU01077"/>
    </source>
</evidence>
<feature type="domain" description="Rho-GAP" evidence="25">
    <location>
        <begin position="482"/>
        <end position="671"/>
    </location>
</feature>
<keyword evidence="8" id="KW-1003">Cell membrane</keyword>
<feature type="compositionally biased region" description="Basic and acidic residues" evidence="23">
    <location>
        <begin position="179"/>
        <end position="203"/>
    </location>
</feature>
<dbReference type="Gene3D" id="1.20.1270.60">
    <property type="entry name" value="Arfaptin homology (AH) domain/BAR domain"/>
    <property type="match status" value="1"/>
</dbReference>
<keyword evidence="11" id="KW-0770">Synapse</keyword>
<dbReference type="InterPro" id="IPR008936">
    <property type="entry name" value="Rho_GTPase_activation_prot"/>
</dbReference>
<evidence type="ECO:0000256" key="2">
    <source>
        <dbReference type="ARBA" id="ARBA00004262"/>
    </source>
</evidence>
<dbReference type="InterPro" id="IPR031160">
    <property type="entry name" value="F_BAR_dom"/>
</dbReference>
<dbReference type="InterPro" id="IPR001060">
    <property type="entry name" value="FCH_dom"/>
</dbReference>
<dbReference type="InterPro" id="IPR027267">
    <property type="entry name" value="AH/BAR_dom_sf"/>
</dbReference>